<dbReference type="Proteomes" id="UP001497472">
    <property type="component" value="Unassembled WGS sequence"/>
</dbReference>
<keyword evidence="4" id="KW-1185">Reference proteome</keyword>
<gene>
    <name evidence="3" type="ORF">LNINA_LOCUS12194</name>
</gene>
<dbReference type="InterPro" id="IPR052638">
    <property type="entry name" value="PiggyBac_TE-derived"/>
</dbReference>
<accession>A0AAV1JYK1</accession>
<feature type="domain" description="PiggyBac transposable element-derived protein" evidence="2">
    <location>
        <begin position="327"/>
        <end position="427"/>
    </location>
</feature>
<evidence type="ECO:0000313" key="3">
    <source>
        <dbReference type="EMBL" id="CAK1553180.1"/>
    </source>
</evidence>
<evidence type="ECO:0000256" key="1">
    <source>
        <dbReference type="SAM" id="MobiDB-lite"/>
    </source>
</evidence>
<name>A0AAV1JYK1_9NEOP</name>
<dbReference type="PANTHER" id="PTHR47055">
    <property type="entry name" value="DDE_TNP_1_7 DOMAIN-CONTAINING PROTEIN"/>
    <property type="match status" value="1"/>
</dbReference>
<feature type="compositionally biased region" description="Polar residues" evidence="1">
    <location>
        <begin position="85"/>
        <end position="110"/>
    </location>
</feature>
<feature type="region of interest" description="Disordered" evidence="1">
    <location>
        <begin position="41"/>
        <end position="60"/>
    </location>
</feature>
<proteinExistence type="predicted"/>
<reference evidence="3 4" key="1">
    <citation type="submission" date="2023-11" db="EMBL/GenBank/DDBJ databases">
        <authorList>
            <person name="Okamura Y."/>
        </authorList>
    </citation>
    <scope>NUCLEOTIDE SEQUENCE [LARGE SCALE GENOMIC DNA]</scope>
</reference>
<sequence>MAAHGQSFSRRRLQVHEILSALECEEYDNTVENIIYVEPPIEHADQVTDEDSDKSDEEHSANLNHLGRRLLQASCELQRSRGDSDISTPSTSSALGSNKQRTSNDNVLSRSDSEDEQPLSIFMSHNKPSRSAPPTKKKKSTGWKKEEPAFICTEYRPQPPSDESKKCQNPLEYFKLFFHNDLIKHIVKQTNLYALQKNKPLMATEDEIYVILGAMLLSGYVKLPKKRLYFCKDNDVPTILQDSIRCNRFELILQHVHLNDNSELNETDRLYKLRPVLESLGETFQKHYGMDEHYSVDESMIPYYGKHYAKQFIRGKPIRVLKKKDFGVGGDVVLNLITLSKLPPNSGIKLFFDNYFTSLSLMRHLKELGYYATGTLRANRTENCPVKDVKQFKKEARGHYDYRVADDVFVCRWNDNNVVTVATNFEKSGNYICHTLVQ</sequence>
<dbReference type="PANTHER" id="PTHR47055:SF2">
    <property type="entry name" value="PIGGYBAC TRANSPOSABLE ELEMENT-DERIVED PROTEIN 2-RELATED"/>
    <property type="match status" value="1"/>
</dbReference>
<dbReference type="InterPro" id="IPR029526">
    <property type="entry name" value="PGBD"/>
</dbReference>
<feature type="region of interest" description="Disordered" evidence="1">
    <location>
        <begin position="77"/>
        <end position="144"/>
    </location>
</feature>
<evidence type="ECO:0000259" key="2">
    <source>
        <dbReference type="Pfam" id="PF13843"/>
    </source>
</evidence>
<dbReference type="Pfam" id="PF13843">
    <property type="entry name" value="DDE_Tnp_1_7"/>
    <property type="match status" value="2"/>
</dbReference>
<comment type="caution">
    <text evidence="3">The sequence shown here is derived from an EMBL/GenBank/DDBJ whole genome shotgun (WGS) entry which is preliminary data.</text>
</comment>
<dbReference type="AlphaFoldDB" id="A0AAV1JYK1"/>
<organism evidence="3 4">
    <name type="scientific">Leptosia nina</name>
    <dbReference type="NCBI Taxonomy" id="320188"/>
    <lineage>
        <taxon>Eukaryota</taxon>
        <taxon>Metazoa</taxon>
        <taxon>Ecdysozoa</taxon>
        <taxon>Arthropoda</taxon>
        <taxon>Hexapoda</taxon>
        <taxon>Insecta</taxon>
        <taxon>Pterygota</taxon>
        <taxon>Neoptera</taxon>
        <taxon>Endopterygota</taxon>
        <taxon>Lepidoptera</taxon>
        <taxon>Glossata</taxon>
        <taxon>Ditrysia</taxon>
        <taxon>Papilionoidea</taxon>
        <taxon>Pieridae</taxon>
        <taxon>Pierinae</taxon>
        <taxon>Leptosia</taxon>
    </lineage>
</organism>
<dbReference type="GO" id="GO:0043565">
    <property type="term" value="F:sequence-specific DNA binding"/>
    <property type="evidence" value="ECO:0007669"/>
    <property type="project" value="TreeGrafter"/>
</dbReference>
<dbReference type="EMBL" id="CAVLEF010000215">
    <property type="protein sequence ID" value="CAK1553180.1"/>
    <property type="molecule type" value="Genomic_DNA"/>
</dbReference>
<protein>
    <recommendedName>
        <fullName evidence="2">PiggyBac transposable element-derived protein domain-containing protein</fullName>
    </recommendedName>
</protein>
<feature type="domain" description="PiggyBac transposable element-derived protein" evidence="2">
    <location>
        <begin position="169"/>
        <end position="320"/>
    </location>
</feature>
<evidence type="ECO:0000313" key="4">
    <source>
        <dbReference type="Proteomes" id="UP001497472"/>
    </source>
</evidence>